<dbReference type="PATRIC" id="fig|889378.3.peg.329"/>
<dbReference type="RefSeq" id="WP_014454429.1">
    <property type="nucleotide sequence ID" value="NC_017098.1"/>
</dbReference>
<dbReference type="InterPro" id="IPR052745">
    <property type="entry name" value="G3P_Oxidase/Oxidoreductase"/>
</dbReference>
<feature type="domain" description="FAD dependent oxidoreductase" evidence="1">
    <location>
        <begin position="14"/>
        <end position="375"/>
    </location>
</feature>
<organism evidence="3 4">
    <name type="scientific">Spirochaeta africana (strain ATCC 700263 / DSM 8902 / Z-7692)</name>
    <dbReference type="NCBI Taxonomy" id="889378"/>
    <lineage>
        <taxon>Bacteria</taxon>
        <taxon>Pseudomonadati</taxon>
        <taxon>Spirochaetota</taxon>
        <taxon>Spirochaetia</taxon>
        <taxon>Spirochaetales</taxon>
        <taxon>Spirochaetaceae</taxon>
        <taxon>Spirochaeta</taxon>
    </lineage>
</organism>
<dbReference type="OrthoDB" id="9801699at2"/>
<dbReference type="InterPro" id="IPR007419">
    <property type="entry name" value="BFD-like_2Fe2S-bd_dom"/>
</dbReference>
<evidence type="ECO:0000259" key="1">
    <source>
        <dbReference type="Pfam" id="PF01266"/>
    </source>
</evidence>
<dbReference type="InterPro" id="IPR006076">
    <property type="entry name" value="FAD-dep_OxRdtase"/>
</dbReference>
<evidence type="ECO:0000259" key="2">
    <source>
        <dbReference type="Pfam" id="PF04324"/>
    </source>
</evidence>
<dbReference type="PANTHER" id="PTHR42720:SF1">
    <property type="entry name" value="GLYCEROL 3-PHOSPHATE OXIDASE"/>
    <property type="match status" value="1"/>
</dbReference>
<dbReference type="eggNOG" id="COG0579">
    <property type="taxonomic scope" value="Bacteria"/>
</dbReference>
<dbReference type="InterPro" id="IPR036188">
    <property type="entry name" value="FAD/NAD-bd_sf"/>
</dbReference>
<sequence length="504" mass="54920">MYLQIDEHSPLSVDVAIIGAGVSGAAIARELSRYQLDVALVEKAADVCFGTSKANSGIIHGGFHHNQKYLKTRLEIRGNLMFDRLQRELDFPFERCGILVAAMQEDELKHIEYLYQQGVDNHAIGIEMCSRDRMQELEPKIHRDVVGGLHAPGGGIIEPYRFGFAMVESAQKNGVQVAVDFELVRAEQVAQPAGPLADAGTGYRLYSHDGGQITARWVINAAGVYADEVSRILGGEDFSITPRKGEYFLLDRWTESAPKRVLFPVPTRVSKGMLVIPTVEGTVLIGPTADDILDKEDTATTAEKMEQIIDSARRLVPSISAGDIITSFAGLRPALPDGDFFIDISSTAPSLIQVAGIQSPGLTAAPAIGEYVKDLLNKAGCRLTEKQNFDPYLEKTPRLRDAGTYAAEELIKRDPAYCRVVCRCETVSEAEVTAAIQAGHTTLDGVKFYSRAGMGRCQGGFCTHRIIQLIEQEAGIPYTRVSKQGRGSEVFVGELTGRQEGSDA</sequence>
<keyword evidence="4" id="KW-1185">Reference proteome</keyword>
<dbReference type="CDD" id="cd19946">
    <property type="entry name" value="GlpA-like_Fer2_BFD-like"/>
    <property type="match status" value="1"/>
</dbReference>
<dbReference type="Gene3D" id="3.50.50.60">
    <property type="entry name" value="FAD/NAD(P)-binding domain"/>
    <property type="match status" value="1"/>
</dbReference>
<dbReference type="AlphaFoldDB" id="H9UFY8"/>
<dbReference type="Pfam" id="PF04324">
    <property type="entry name" value="Fer2_BFD"/>
    <property type="match status" value="1"/>
</dbReference>
<proteinExistence type="predicted"/>
<feature type="domain" description="BFD-like [2Fe-2S]-binding" evidence="2">
    <location>
        <begin position="420"/>
        <end position="471"/>
    </location>
</feature>
<dbReference type="Proteomes" id="UP000007383">
    <property type="component" value="Chromosome"/>
</dbReference>
<dbReference type="KEGG" id="sfc:Spiaf_0324"/>
<dbReference type="Pfam" id="PF01266">
    <property type="entry name" value="DAO"/>
    <property type="match status" value="1"/>
</dbReference>
<accession>H9UFY8</accession>
<dbReference type="Gene3D" id="1.10.10.1100">
    <property type="entry name" value="BFD-like [2Fe-2S]-binding domain"/>
    <property type="match status" value="1"/>
</dbReference>
<dbReference type="EMBL" id="CP003282">
    <property type="protein sequence ID" value="AFG36431.1"/>
    <property type="molecule type" value="Genomic_DNA"/>
</dbReference>
<reference evidence="4" key="1">
    <citation type="journal article" date="2013" name="Stand. Genomic Sci.">
        <title>Complete genome sequence of the halophilic bacterium Spirochaeta africana type strain (Z-7692(T)) from the alkaline Lake Magadi in the East African Rift.</title>
        <authorList>
            <person name="Liolos K."/>
            <person name="Abt B."/>
            <person name="Scheuner C."/>
            <person name="Teshima H."/>
            <person name="Held B."/>
            <person name="Lapidus A."/>
            <person name="Nolan M."/>
            <person name="Lucas S."/>
            <person name="Deshpande S."/>
            <person name="Cheng J.F."/>
            <person name="Tapia R."/>
            <person name="Goodwin L.A."/>
            <person name="Pitluck S."/>
            <person name="Pagani I."/>
            <person name="Ivanova N."/>
            <person name="Mavromatis K."/>
            <person name="Mikhailova N."/>
            <person name="Huntemann M."/>
            <person name="Pati A."/>
            <person name="Chen A."/>
            <person name="Palaniappan K."/>
            <person name="Land M."/>
            <person name="Rohde M."/>
            <person name="Tindall B.J."/>
            <person name="Detter J.C."/>
            <person name="Goker M."/>
            <person name="Bristow J."/>
            <person name="Eisen J.A."/>
            <person name="Markowitz V."/>
            <person name="Hugenholtz P."/>
            <person name="Woyke T."/>
            <person name="Klenk H.P."/>
            <person name="Kyrpides N.C."/>
        </authorList>
    </citation>
    <scope>NUCLEOTIDE SEQUENCE</scope>
    <source>
        <strain evidence="4">ATCC 700263 / DSM 8902 / Z-7692</strain>
    </source>
</reference>
<name>H9UFY8_SPIAZ</name>
<evidence type="ECO:0000313" key="3">
    <source>
        <dbReference type="EMBL" id="AFG36431.1"/>
    </source>
</evidence>
<dbReference type="SUPFAM" id="SSF51905">
    <property type="entry name" value="FAD/NAD(P)-binding domain"/>
    <property type="match status" value="1"/>
</dbReference>
<dbReference type="STRING" id="889378.Spiaf_0324"/>
<dbReference type="Gene3D" id="3.30.9.10">
    <property type="entry name" value="D-Amino Acid Oxidase, subunit A, domain 2"/>
    <property type="match status" value="1"/>
</dbReference>
<protein>
    <submittedName>
        <fullName evidence="3">Putative dehydrogenase</fullName>
    </submittedName>
</protein>
<dbReference type="InterPro" id="IPR041854">
    <property type="entry name" value="BFD-like_2Fe2S-bd_dom_sf"/>
</dbReference>
<gene>
    <name evidence="3" type="ordered locus">Spiaf_0324</name>
</gene>
<dbReference type="HOGENOM" id="CLU_024775_3_1_12"/>
<evidence type="ECO:0000313" key="4">
    <source>
        <dbReference type="Proteomes" id="UP000007383"/>
    </source>
</evidence>
<dbReference type="SUPFAM" id="SSF54373">
    <property type="entry name" value="FAD-linked reductases, C-terminal domain"/>
    <property type="match status" value="1"/>
</dbReference>
<dbReference type="PANTHER" id="PTHR42720">
    <property type="entry name" value="GLYCEROL-3-PHOSPHATE DEHYDROGENASE"/>
    <property type="match status" value="1"/>
</dbReference>